<evidence type="ECO:0000313" key="2">
    <source>
        <dbReference type="Proteomes" id="UP000273278"/>
    </source>
</evidence>
<gene>
    <name evidence="1" type="ORF">BKD89_06980</name>
</gene>
<organism evidence="1 2">
    <name type="scientific">Methanomethylophilus alvi</name>
    <dbReference type="NCBI Taxonomy" id="1291540"/>
    <lineage>
        <taxon>Archaea</taxon>
        <taxon>Methanobacteriati</taxon>
        <taxon>Thermoplasmatota</taxon>
        <taxon>Thermoplasmata</taxon>
        <taxon>Methanomassiliicoccales</taxon>
        <taxon>Methanomethylophilaceae</taxon>
        <taxon>Methanomethylophilus</taxon>
    </lineage>
</organism>
<dbReference type="EMBL" id="CP017686">
    <property type="protein sequence ID" value="AYQ55535.1"/>
    <property type="molecule type" value="Genomic_DNA"/>
</dbReference>
<protein>
    <submittedName>
        <fullName evidence="1">Metal-binding protein</fullName>
    </submittedName>
</protein>
<dbReference type="GeneID" id="41322194"/>
<dbReference type="InterPro" id="IPR019271">
    <property type="entry name" value="DUF2284_metal-binding"/>
</dbReference>
<reference evidence="1 2" key="1">
    <citation type="submission" date="2016-10" db="EMBL/GenBank/DDBJ databases">
        <title>Complete genome of the TMA-utilizing, human hosted archaeon Methanomethylophilus alvus Gen. nov, sp. nov., strain Mx-05, derived from a pure culture.</title>
        <authorList>
            <person name="Brugere J.-F."/>
            <person name="Ben Hania W."/>
            <person name="Chaudhary P.P."/>
            <person name="Gaci N."/>
            <person name="Borrel G."/>
            <person name="Cao Van Tuat L."/>
            <person name="Fardeau M.-L."/>
            <person name="Harris H.M.B."/>
            <person name="O'Toole P.W."/>
            <person name="Ollivier B."/>
        </authorList>
    </citation>
    <scope>NUCLEOTIDE SEQUENCE [LARGE SCALE GENOMIC DNA]</scope>
    <source>
        <strain evidence="1 2">Mx-05</strain>
    </source>
</reference>
<accession>A0A3G3II79</accession>
<dbReference type="AlphaFoldDB" id="A0A3G3II79"/>
<dbReference type="RefSeq" id="WP_122892477.1">
    <property type="nucleotide sequence ID" value="NZ_CP017686.1"/>
</dbReference>
<dbReference type="Proteomes" id="UP000273278">
    <property type="component" value="Chromosome"/>
</dbReference>
<proteinExistence type="predicted"/>
<dbReference type="Pfam" id="PF10050">
    <property type="entry name" value="DUF2284"/>
    <property type="match status" value="1"/>
</dbReference>
<name>A0A3G3II79_9ARCH</name>
<evidence type="ECO:0000313" key="1">
    <source>
        <dbReference type="EMBL" id="AYQ55535.1"/>
    </source>
</evidence>
<sequence length="189" mass="21454">MPIEDLWNQIVRAKNASDYVFKEISVPKLTPSEASKCRKLCEQNVCKCYGTNWACPPGVGNLGDCMTQIRMYKHAVVIYHRSEVNMKDQDGLKRLSGILQNLLRDFRNLLKENGYPSMCLADGGCNYCGACAYPKECKFPDQRVGSISAYGIMLMEYLEDNGIEFRFEDGYATFYGLVFYNEKDEIAVA</sequence>